<sequence>MKSDRLIPPSPSSTAAPTEAAALIAQHLYDTSFACIPSELLPDLKLKLLDTMGCMLAGSGAPGCPELVELCRGWGGAPQSRVVGHDLRLPAPMAALTNGTMARAVDFDDVFEPGTLHVSASLVPAALAVAEAQGGVDGKSLLTALALGVDLICRLSLAIQLPPGVSGMNSTFQCAYFAAAAVAGKLMGLEVEGLRHALGLAYTQVAGNSQNLLEGTLAIRLNQGLAAQGGVMAAELARVGLTAARDSLEGKFGYFMVYQRGAYDRDRLLEGLGQRYYGPEVTQKIYPCCMHTHAAIEALQEVKAKHLIDEAQIARIRVGLNQQGYNFVGAASSDKITPRSVPEAQFSIYHVLAASFATGRLATADFEPATLVLPEVRDLAGRVECWVDPDLQERCPSGVSPARVRVETRDGRVLEALGRERRGTPANPLSRQEVMNKFLGCARGAARPVEPEQALRAARLVERLEELNDVGQILAALA</sequence>
<name>A0AAU9F395_9BACT</name>
<dbReference type="InterPro" id="IPR042183">
    <property type="entry name" value="MmgE/PrpD_sf_1"/>
</dbReference>
<feature type="domain" description="MmgE/PrpD N-terminal" evidence="2">
    <location>
        <begin position="24"/>
        <end position="261"/>
    </location>
</feature>
<comment type="similarity">
    <text evidence="1">Belongs to the PrpD family.</text>
</comment>
<evidence type="ECO:0000313" key="4">
    <source>
        <dbReference type="EMBL" id="BEQ16993.1"/>
    </source>
</evidence>
<dbReference type="KEGG" id="dmp:FAK_40590"/>
<evidence type="ECO:0000313" key="5">
    <source>
        <dbReference type="Proteomes" id="UP001366166"/>
    </source>
</evidence>
<dbReference type="InterPro" id="IPR045337">
    <property type="entry name" value="MmgE_PrpD_C"/>
</dbReference>
<dbReference type="InterPro" id="IPR036148">
    <property type="entry name" value="MmgE/PrpD_sf"/>
</dbReference>
<dbReference type="RefSeq" id="WP_338603613.1">
    <property type="nucleotide sequence ID" value="NZ_AP028679.1"/>
</dbReference>
<evidence type="ECO:0000256" key="1">
    <source>
        <dbReference type="ARBA" id="ARBA00006174"/>
    </source>
</evidence>
<keyword evidence="5" id="KW-1185">Reference proteome</keyword>
<proteinExistence type="inferred from homology"/>
<dbReference type="InterPro" id="IPR045336">
    <property type="entry name" value="MmgE_PrpD_N"/>
</dbReference>
<dbReference type="SUPFAM" id="SSF103378">
    <property type="entry name" value="2-methylcitrate dehydratase PrpD"/>
    <property type="match status" value="1"/>
</dbReference>
<dbReference type="PANTHER" id="PTHR16943:SF8">
    <property type="entry name" value="2-METHYLCITRATE DEHYDRATASE"/>
    <property type="match status" value="1"/>
</dbReference>
<dbReference type="Pfam" id="PF03972">
    <property type="entry name" value="MmgE_PrpD_N"/>
    <property type="match status" value="1"/>
</dbReference>
<protein>
    <recommendedName>
        <fullName evidence="6">MmgE/PrpD family protein</fullName>
    </recommendedName>
</protein>
<gene>
    <name evidence="4" type="ORF">FAK_40590</name>
</gene>
<dbReference type="AlphaFoldDB" id="A0AAU9F395"/>
<dbReference type="Gene3D" id="1.10.4100.10">
    <property type="entry name" value="2-methylcitrate dehydratase PrpD"/>
    <property type="match status" value="1"/>
</dbReference>
<organism evidence="4 5">
    <name type="scientific">Desulfoferula mesophila</name>
    <dbReference type="NCBI Taxonomy" id="3058419"/>
    <lineage>
        <taxon>Bacteria</taxon>
        <taxon>Pseudomonadati</taxon>
        <taxon>Thermodesulfobacteriota</taxon>
        <taxon>Desulfarculia</taxon>
        <taxon>Desulfarculales</taxon>
        <taxon>Desulfarculaceae</taxon>
        <taxon>Desulfoferula</taxon>
    </lineage>
</organism>
<feature type="domain" description="MmgE/PrpD C-terminal" evidence="3">
    <location>
        <begin position="286"/>
        <end position="454"/>
    </location>
</feature>
<dbReference type="Pfam" id="PF19305">
    <property type="entry name" value="MmgE_PrpD_C"/>
    <property type="match status" value="1"/>
</dbReference>
<evidence type="ECO:0008006" key="6">
    <source>
        <dbReference type="Google" id="ProtNLM"/>
    </source>
</evidence>
<dbReference type="PANTHER" id="PTHR16943">
    <property type="entry name" value="2-METHYLCITRATE DEHYDRATASE-RELATED"/>
    <property type="match status" value="1"/>
</dbReference>
<dbReference type="GO" id="GO:0016829">
    <property type="term" value="F:lyase activity"/>
    <property type="evidence" value="ECO:0007669"/>
    <property type="project" value="InterPro"/>
</dbReference>
<dbReference type="InterPro" id="IPR005656">
    <property type="entry name" value="MmgE_PrpD"/>
</dbReference>
<accession>A0AAU9F395</accession>
<dbReference type="Gene3D" id="3.30.1330.120">
    <property type="entry name" value="2-methylcitrate dehydratase PrpD"/>
    <property type="match status" value="1"/>
</dbReference>
<dbReference type="InterPro" id="IPR042188">
    <property type="entry name" value="MmgE/PrpD_sf_2"/>
</dbReference>
<evidence type="ECO:0000259" key="2">
    <source>
        <dbReference type="Pfam" id="PF03972"/>
    </source>
</evidence>
<dbReference type="Proteomes" id="UP001366166">
    <property type="component" value="Chromosome"/>
</dbReference>
<evidence type="ECO:0000259" key="3">
    <source>
        <dbReference type="Pfam" id="PF19305"/>
    </source>
</evidence>
<dbReference type="EMBL" id="AP028679">
    <property type="protein sequence ID" value="BEQ16993.1"/>
    <property type="molecule type" value="Genomic_DNA"/>
</dbReference>
<reference evidence="5" key="1">
    <citation type="journal article" date="2023" name="Arch. Microbiol.">
        <title>Desulfoferula mesophilus gen. nov. sp. nov., a mesophilic sulfate-reducing bacterium isolated from a brackish lake sediment.</title>
        <authorList>
            <person name="Watanabe T."/>
            <person name="Yabe T."/>
            <person name="Tsuji J.M."/>
            <person name="Fukui M."/>
        </authorList>
    </citation>
    <scope>NUCLEOTIDE SEQUENCE [LARGE SCALE GENOMIC DNA]</scope>
    <source>
        <strain evidence="5">12FAK</strain>
    </source>
</reference>